<dbReference type="EMBL" id="JACXIZ010000014">
    <property type="protein sequence ID" value="MBD2845244.1"/>
    <property type="molecule type" value="Genomic_DNA"/>
</dbReference>
<dbReference type="SUPFAM" id="SSF55315">
    <property type="entry name" value="L30e-like"/>
    <property type="match status" value="1"/>
</dbReference>
<dbReference type="InterPro" id="IPR004038">
    <property type="entry name" value="Ribosomal_eL8/eL30/eS12/Gad45"/>
</dbReference>
<evidence type="ECO:0000313" key="2">
    <source>
        <dbReference type="EMBL" id="MBD2845244.1"/>
    </source>
</evidence>
<feature type="domain" description="Ribosomal protein eL8/eL30/eS12/Gadd45" evidence="1">
    <location>
        <begin position="4"/>
        <end position="91"/>
    </location>
</feature>
<dbReference type="Proteomes" id="UP000621560">
    <property type="component" value="Unassembled WGS sequence"/>
</dbReference>
<dbReference type="AlphaFoldDB" id="A0A927BTI4"/>
<keyword evidence="3" id="KW-1185">Reference proteome</keyword>
<name>A0A927BTI4_9BACL</name>
<evidence type="ECO:0000313" key="3">
    <source>
        <dbReference type="Proteomes" id="UP000621560"/>
    </source>
</evidence>
<dbReference type="Gene3D" id="3.30.1330.30">
    <property type="match status" value="1"/>
</dbReference>
<organism evidence="2 3">
    <name type="scientific">Paenibacillus sabuli</name>
    <dbReference type="NCBI Taxonomy" id="2772509"/>
    <lineage>
        <taxon>Bacteria</taxon>
        <taxon>Bacillati</taxon>
        <taxon>Bacillota</taxon>
        <taxon>Bacilli</taxon>
        <taxon>Bacillales</taxon>
        <taxon>Paenibacillaceae</taxon>
        <taxon>Paenibacillus</taxon>
    </lineage>
</organism>
<gene>
    <name evidence="2" type="ORF">IDH44_08580</name>
</gene>
<evidence type="ECO:0000259" key="1">
    <source>
        <dbReference type="Pfam" id="PF01248"/>
    </source>
</evidence>
<proteinExistence type="predicted"/>
<accession>A0A927BTI4</accession>
<dbReference type="RefSeq" id="WP_190916647.1">
    <property type="nucleotide sequence ID" value="NZ_JACXIZ010000014.1"/>
</dbReference>
<comment type="caution">
    <text evidence="2">The sequence shown here is derived from an EMBL/GenBank/DDBJ whole genome shotgun (WGS) entry which is preliminary data.</text>
</comment>
<sequence>MNHKVLSNLGMAMRAGKLATGEEIVHRCIRDGKAKLVLIATDTAPGTRKKVLDKCATYGVDYAVALDRVSIGQAIGKAERVLVAVTDQGFAAMIQKQLSQLPEVENID</sequence>
<dbReference type="Pfam" id="PF01248">
    <property type="entry name" value="Ribosomal_L7Ae"/>
    <property type="match status" value="1"/>
</dbReference>
<reference evidence="2" key="1">
    <citation type="submission" date="2020-09" db="EMBL/GenBank/DDBJ databases">
        <title>A novel bacterium of genus Paenibacillus, isolated from South China Sea.</title>
        <authorList>
            <person name="Huang H."/>
            <person name="Mo K."/>
            <person name="Hu Y."/>
        </authorList>
    </citation>
    <scope>NUCLEOTIDE SEQUENCE</scope>
    <source>
        <strain evidence="2">IB182496</strain>
    </source>
</reference>
<protein>
    <submittedName>
        <fullName evidence="2">Ribosomal L7Ae/L30e/S12e/Gadd45 family protein</fullName>
    </submittedName>
</protein>
<dbReference type="InterPro" id="IPR029064">
    <property type="entry name" value="Ribosomal_eL30-like_sf"/>
</dbReference>